<name>A0A1M4WSV9_9BACT</name>
<organism evidence="3 4">
    <name type="scientific">Dysgonomonas macrotermitis</name>
    <dbReference type="NCBI Taxonomy" id="1346286"/>
    <lineage>
        <taxon>Bacteria</taxon>
        <taxon>Pseudomonadati</taxon>
        <taxon>Bacteroidota</taxon>
        <taxon>Bacteroidia</taxon>
        <taxon>Bacteroidales</taxon>
        <taxon>Dysgonomonadaceae</taxon>
        <taxon>Dysgonomonas</taxon>
    </lineage>
</organism>
<feature type="transmembrane region" description="Helical" evidence="2">
    <location>
        <begin position="49"/>
        <end position="71"/>
    </location>
</feature>
<evidence type="ECO:0000313" key="3">
    <source>
        <dbReference type="EMBL" id="SHE84295.1"/>
    </source>
</evidence>
<evidence type="ECO:0008006" key="5">
    <source>
        <dbReference type="Google" id="ProtNLM"/>
    </source>
</evidence>
<keyword evidence="2" id="KW-0472">Membrane</keyword>
<keyword evidence="2" id="KW-0812">Transmembrane</keyword>
<dbReference type="InterPro" id="IPR011250">
    <property type="entry name" value="OMP/PagP_B-barrel"/>
</dbReference>
<dbReference type="SUPFAM" id="SSF56925">
    <property type="entry name" value="OMPA-like"/>
    <property type="match status" value="1"/>
</dbReference>
<proteinExistence type="predicted"/>
<accession>A0A1M4WSV9</accession>
<dbReference type="STRING" id="1346286.SAMN05444362_102307"/>
<feature type="compositionally biased region" description="Polar residues" evidence="1">
    <location>
        <begin position="158"/>
        <end position="176"/>
    </location>
</feature>
<dbReference type="RefSeq" id="WP_062176194.1">
    <property type="nucleotide sequence ID" value="NZ_BBXL01000002.1"/>
</dbReference>
<feature type="region of interest" description="Disordered" evidence="1">
    <location>
        <begin position="134"/>
        <end position="185"/>
    </location>
</feature>
<evidence type="ECO:0000256" key="2">
    <source>
        <dbReference type="SAM" id="Phobius"/>
    </source>
</evidence>
<gene>
    <name evidence="3" type="ORF">SAMN05444362_102307</name>
</gene>
<reference evidence="4" key="1">
    <citation type="submission" date="2016-11" db="EMBL/GenBank/DDBJ databases">
        <authorList>
            <person name="Varghese N."/>
            <person name="Submissions S."/>
        </authorList>
    </citation>
    <scope>NUCLEOTIDE SEQUENCE [LARGE SCALE GENOMIC DNA]</scope>
    <source>
        <strain evidence="4">DSM 27370</strain>
    </source>
</reference>
<evidence type="ECO:0000256" key="1">
    <source>
        <dbReference type="SAM" id="MobiDB-lite"/>
    </source>
</evidence>
<keyword evidence="2" id="KW-1133">Transmembrane helix</keyword>
<feature type="compositionally biased region" description="Low complexity" evidence="1">
    <location>
        <begin position="142"/>
        <end position="156"/>
    </location>
</feature>
<evidence type="ECO:0000313" key="4">
    <source>
        <dbReference type="Proteomes" id="UP000184480"/>
    </source>
</evidence>
<sequence>MKPEKDHIKEIFNSKLNNFEAIPPASMWDKIDAGLTSDKLQQKPKPRNIIFKVASWSAGIAAAVLAVFLLLPDQTDNGHIAGTFINQPHIPETNIESKDKISQPERTEIDRNSLQQSYSKPILAEIPKAKEPITELNQPPATITTETENTDKTAGTVDQKNTEAATTQPILASAQPQKKEKNTDPDFEKNLQKQIEAFEAQGKSETLFAENKTEKTSSEKESLSLGFNGGGAFSKADGYKRIITASANENQQMTLRAENVKLEHNQPITFGVSINKKINNRLSVESGITYTYLSSKVKSSLSTNYSKNDMQYLHYLGIPLTMNYNFAEWKNVHFYISAGGAIQKDFYGRLKQYQGANNLSGSQTPNNKNISQKNPQFSLSSSLGASYPIYKNMSVYTSVGGAYYLDAKNEYETIFSDKKWLLNLNLGIKFGF</sequence>
<keyword evidence="4" id="KW-1185">Reference proteome</keyword>
<feature type="region of interest" description="Disordered" evidence="1">
    <location>
        <begin position="91"/>
        <end position="113"/>
    </location>
</feature>
<dbReference type="EMBL" id="FQUC01000002">
    <property type="protein sequence ID" value="SHE84295.1"/>
    <property type="molecule type" value="Genomic_DNA"/>
</dbReference>
<dbReference type="Gene3D" id="2.40.160.20">
    <property type="match status" value="1"/>
</dbReference>
<feature type="compositionally biased region" description="Basic and acidic residues" evidence="1">
    <location>
        <begin position="95"/>
        <end position="111"/>
    </location>
</feature>
<dbReference type="OrthoDB" id="1150526at2"/>
<protein>
    <recommendedName>
        <fullName evidence="5">Outer membrane protein beta-barrel domain-containing protein</fullName>
    </recommendedName>
</protein>
<dbReference type="Proteomes" id="UP000184480">
    <property type="component" value="Unassembled WGS sequence"/>
</dbReference>
<dbReference type="AlphaFoldDB" id="A0A1M4WSV9"/>